<name>A0A424YBP3_9FIRM</name>
<dbReference type="PANTHER" id="PTHR12110">
    <property type="entry name" value="HYDROXYPYRUVATE ISOMERASE"/>
    <property type="match status" value="1"/>
</dbReference>
<comment type="caution">
    <text evidence="2">The sequence shown here is derived from an EMBL/GenBank/DDBJ whole genome shotgun (WGS) entry which is preliminary data.</text>
</comment>
<evidence type="ECO:0000313" key="3">
    <source>
        <dbReference type="Proteomes" id="UP000285138"/>
    </source>
</evidence>
<evidence type="ECO:0000313" key="2">
    <source>
        <dbReference type="EMBL" id="RQD74174.1"/>
    </source>
</evidence>
<reference evidence="2 3" key="1">
    <citation type="submission" date="2018-08" db="EMBL/GenBank/DDBJ databases">
        <title>The metabolism and importance of syntrophic acetate oxidation coupled to methane or sulfide production in haloalkaline environments.</title>
        <authorList>
            <person name="Timmers P.H.A."/>
            <person name="Vavourakis C.D."/>
            <person name="Sorokin D.Y."/>
            <person name="Sinninghe Damste J.S."/>
            <person name="Muyzer G."/>
            <person name="Stams A.J.M."/>
            <person name="Plugge C.M."/>
        </authorList>
    </citation>
    <scope>NUCLEOTIDE SEQUENCE [LARGE SCALE GENOMIC DNA]</scope>
    <source>
        <strain evidence="2">MSAO_Bac1</strain>
    </source>
</reference>
<dbReference type="InterPro" id="IPR050312">
    <property type="entry name" value="IolE/XylAMocC-like"/>
</dbReference>
<sequence>MKVGFPNNPRKEITDEIKWIADNDFNFIDLFLEPDKGELGKFNITEIKKHIDYYGLDWVGHTPWYLPTGSAVKKLRVCAVEIIKEYLEAFMEMGGDHVAIHSNWPTSLFSEDEGVKFQTESIQSILDFASEMGVKIMLEPIGTVHDHSDNLDRLLELNEGLYFLADIGHLNICGREPVEYLRRYKDKLLHVHLHDNNGVDDLHLPVGSGNIDWNYLISVLKSFYDGTITLEVFTDDREYVLYSKKQLLEKWYGNNLNK</sequence>
<dbReference type="GO" id="GO:0016853">
    <property type="term" value="F:isomerase activity"/>
    <property type="evidence" value="ECO:0007669"/>
    <property type="project" value="UniProtKB-KW"/>
</dbReference>
<gene>
    <name evidence="2" type="ORF">D5R97_08245</name>
</gene>
<dbReference type="AlphaFoldDB" id="A0A424YBP3"/>
<dbReference type="Pfam" id="PF01261">
    <property type="entry name" value="AP_endonuc_2"/>
    <property type="match status" value="1"/>
</dbReference>
<dbReference type="SUPFAM" id="SSF51658">
    <property type="entry name" value="Xylose isomerase-like"/>
    <property type="match status" value="1"/>
</dbReference>
<dbReference type="PANTHER" id="PTHR12110:SF21">
    <property type="entry name" value="XYLOSE ISOMERASE-LIKE TIM BARREL DOMAIN-CONTAINING PROTEIN"/>
    <property type="match status" value="1"/>
</dbReference>
<dbReference type="EMBL" id="QZAA01000215">
    <property type="protein sequence ID" value="RQD74174.1"/>
    <property type="molecule type" value="Genomic_DNA"/>
</dbReference>
<keyword evidence="2" id="KW-0413">Isomerase</keyword>
<accession>A0A424YBP3</accession>
<organism evidence="2 3">
    <name type="scientific">Candidatus Syntrophonatronum acetioxidans</name>
    <dbReference type="NCBI Taxonomy" id="1795816"/>
    <lineage>
        <taxon>Bacteria</taxon>
        <taxon>Bacillati</taxon>
        <taxon>Bacillota</taxon>
        <taxon>Clostridia</taxon>
        <taxon>Eubacteriales</taxon>
        <taxon>Syntrophomonadaceae</taxon>
        <taxon>Candidatus Syntrophonatronum</taxon>
    </lineage>
</organism>
<evidence type="ECO:0000259" key="1">
    <source>
        <dbReference type="Pfam" id="PF01261"/>
    </source>
</evidence>
<proteinExistence type="predicted"/>
<dbReference type="InterPro" id="IPR013022">
    <property type="entry name" value="Xyl_isomerase-like_TIM-brl"/>
</dbReference>
<feature type="domain" description="Xylose isomerase-like TIM barrel" evidence="1">
    <location>
        <begin position="18"/>
        <end position="236"/>
    </location>
</feature>
<dbReference type="InterPro" id="IPR036237">
    <property type="entry name" value="Xyl_isomerase-like_sf"/>
</dbReference>
<protein>
    <submittedName>
        <fullName evidence="2">Sugar phosphate isomerase/epimerase</fullName>
    </submittedName>
</protein>
<dbReference type="Proteomes" id="UP000285138">
    <property type="component" value="Unassembled WGS sequence"/>
</dbReference>
<dbReference type="Gene3D" id="3.20.20.150">
    <property type="entry name" value="Divalent-metal-dependent TIM barrel enzymes"/>
    <property type="match status" value="1"/>
</dbReference>